<comment type="caution">
    <text evidence="1">The sequence shown here is derived from an EMBL/GenBank/DDBJ whole genome shotgun (WGS) entry which is preliminary data.</text>
</comment>
<sequence>MPQLTINLPDDLMTFVNRKTSEGYESPENYVLSLLEINQWQEEHAEESFADPQRQALEDILEERDKGPFIPVSENLTEIVMEKVRQRLLVQGRHA</sequence>
<proteinExistence type="predicted"/>
<dbReference type="RefSeq" id="WP_133796863.1">
    <property type="nucleotide sequence ID" value="NZ_SOCA01000009.1"/>
</dbReference>
<protein>
    <submittedName>
        <fullName evidence="1">Uncharacterized protein</fullName>
    </submittedName>
</protein>
<reference evidence="1 2" key="1">
    <citation type="submission" date="2019-03" db="EMBL/GenBank/DDBJ databases">
        <title>Genomic Encyclopedia of Archaeal and Bacterial Type Strains, Phase II (KMG-II): from individual species to whole genera.</title>
        <authorList>
            <person name="Goeker M."/>
        </authorList>
    </citation>
    <scope>NUCLEOTIDE SEQUENCE [LARGE SCALE GENOMIC DNA]</scope>
    <source>
        <strain evidence="1 2">ATCC 25309</strain>
    </source>
</reference>
<gene>
    <name evidence="1" type="ORF">EI77_03863</name>
</gene>
<organism evidence="1 2">
    <name type="scientific">Prosthecobacter fusiformis</name>
    <dbReference type="NCBI Taxonomy" id="48464"/>
    <lineage>
        <taxon>Bacteria</taxon>
        <taxon>Pseudomonadati</taxon>
        <taxon>Verrucomicrobiota</taxon>
        <taxon>Verrucomicrobiia</taxon>
        <taxon>Verrucomicrobiales</taxon>
        <taxon>Verrucomicrobiaceae</taxon>
        <taxon>Prosthecobacter</taxon>
    </lineage>
</organism>
<dbReference type="AlphaFoldDB" id="A0A4R7RNF9"/>
<dbReference type="Proteomes" id="UP000295662">
    <property type="component" value="Unassembled WGS sequence"/>
</dbReference>
<evidence type="ECO:0000313" key="1">
    <source>
        <dbReference type="EMBL" id="TDU66126.1"/>
    </source>
</evidence>
<name>A0A4R7RNF9_9BACT</name>
<dbReference type="OrthoDB" id="9811310at2"/>
<keyword evidence="2" id="KW-1185">Reference proteome</keyword>
<evidence type="ECO:0000313" key="2">
    <source>
        <dbReference type="Proteomes" id="UP000295662"/>
    </source>
</evidence>
<accession>A0A4R7RNF9</accession>
<dbReference type="EMBL" id="SOCA01000009">
    <property type="protein sequence ID" value="TDU66126.1"/>
    <property type="molecule type" value="Genomic_DNA"/>
</dbReference>